<feature type="region of interest" description="Disordered" evidence="2">
    <location>
        <begin position="1"/>
        <end position="86"/>
    </location>
</feature>
<dbReference type="Proteomes" id="UP000694620">
    <property type="component" value="Chromosome 3"/>
</dbReference>
<feature type="coiled-coil region" evidence="1">
    <location>
        <begin position="184"/>
        <end position="243"/>
    </location>
</feature>
<dbReference type="Gene3D" id="3.30.250.20">
    <property type="entry name" value="L1 transposable element, C-terminal domain"/>
    <property type="match status" value="1"/>
</dbReference>
<reference evidence="3" key="2">
    <citation type="submission" date="2025-08" db="UniProtKB">
        <authorList>
            <consortium name="Ensembl"/>
        </authorList>
    </citation>
    <scope>IDENTIFICATION</scope>
</reference>
<proteinExistence type="predicted"/>
<dbReference type="AlphaFoldDB" id="A0A8C4RUN3"/>
<dbReference type="InterPro" id="IPR004244">
    <property type="entry name" value="Transposase_22"/>
</dbReference>
<dbReference type="Ensembl" id="ENSECRT00000007153.1">
    <property type="protein sequence ID" value="ENSECRP00000007040.1"/>
    <property type="gene ID" value="ENSECRG00000004707.1"/>
</dbReference>
<dbReference type="GeneTree" id="ENSGT00980000202048"/>
<accession>A0A8C4RUN3</accession>
<dbReference type="InterPro" id="IPR042566">
    <property type="entry name" value="L1_C"/>
</dbReference>
<evidence type="ECO:0000256" key="1">
    <source>
        <dbReference type="SAM" id="Coils"/>
    </source>
</evidence>
<organism evidence="3 4">
    <name type="scientific">Erpetoichthys calabaricus</name>
    <name type="common">Rope fish</name>
    <name type="synonym">Calamoichthys calabaricus</name>
    <dbReference type="NCBI Taxonomy" id="27687"/>
    <lineage>
        <taxon>Eukaryota</taxon>
        <taxon>Metazoa</taxon>
        <taxon>Chordata</taxon>
        <taxon>Craniata</taxon>
        <taxon>Vertebrata</taxon>
        <taxon>Euteleostomi</taxon>
        <taxon>Actinopterygii</taxon>
        <taxon>Polypteriformes</taxon>
        <taxon>Polypteridae</taxon>
        <taxon>Erpetoichthys</taxon>
    </lineage>
</organism>
<evidence type="ECO:0000313" key="4">
    <source>
        <dbReference type="Proteomes" id="UP000694620"/>
    </source>
</evidence>
<name>A0A8C4RUN3_ERPCA</name>
<keyword evidence="1" id="KW-0175">Coiled coil</keyword>
<feature type="compositionally biased region" description="Acidic residues" evidence="2">
    <location>
        <begin position="38"/>
        <end position="47"/>
    </location>
</feature>
<keyword evidence="4" id="KW-1185">Reference proteome</keyword>
<evidence type="ECO:0000256" key="2">
    <source>
        <dbReference type="SAM" id="MobiDB-lite"/>
    </source>
</evidence>
<protein>
    <recommendedName>
        <fullName evidence="5">L1 transposable element RRM domain-containing protein</fullName>
    </recommendedName>
</protein>
<reference evidence="3" key="3">
    <citation type="submission" date="2025-09" db="UniProtKB">
        <authorList>
            <consortium name="Ensembl"/>
        </authorList>
    </citation>
    <scope>IDENTIFICATION</scope>
</reference>
<evidence type="ECO:0008006" key="5">
    <source>
        <dbReference type="Google" id="ProtNLM"/>
    </source>
</evidence>
<dbReference type="Gene3D" id="3.30.70.1820">
    <property type="entry name" value="L1 transposable element, RRM domain"/>
    <property type="match status" value="1"/>
</dbReference>
<sequence>MSNKKKSQKEPEKKLKAASKSGQTSGLSASVRYGLTETDLEQGEECAEFLGPRSIVSPPVESENGSEGASDTGREGSPISEDHSRLERALQDVLSSTHREPVTGAAFSLAEHESRSELSELKEMIATQKEMIATLATAMVTAMNGLKKDNTNDLKKVAIELKKDNKDKETRLFKRFDVNFKGMLEKLVEHIEETNSKLKRLDDHINDVSDQLKDVKQGLTARVETAEQLASNADEKATAANSECKKLGDRLAALEDGCRRNNIRIEGIPEKRESSSPVKFAVELLSKIIGDDFKLDNEIATAYRTKIPSAFKPRSFIVRFERLRCKLDVMALLRHKQEIIFENNLIRIFPDFSPSTAAKRRSYIDIKRMLREADIKYSLLYPAKLKVEVQDRHYIFFKQRRSWKRIKEAVSDTFLKVN</sequence>
<dbReference type="PANTHER" id="PTHR11505">
    <property type="entry name" value="L1 TRANSPOSABLE ELEMENT-RELATED"/>
    <property type="match status" value="1"/>
</dbReference>
<evidence type="ECO:0000313" key="3">
    <source>
        <dbReference type="Ensembl" id="ENSECRP00000007040.1"/>
    </source>
</evidence>
<reference evidence="3" key="1">
    <citation type="submission" date="2021-06" db="EMBL/GenBank/DDBJ databases">
        <authorList>
            <consortium name="Wellcome Sanger Institute Data Sharing"/>
        </authorList>
    </citation>
    <scope>NUCLEOTIDE SEQUENCE [LARGE SCALE GENOMIC DNA]</scope>
</reference>